<evidence type="ECO:0000313" key="2">
    <source>
        <dbReference type="EMBL" id="CDY20278.1"/>
    </source>
</evidence>
<evidence type="ECO:0000313" key="1">
    <source>
        <dbReference type="EMBL" id="CDY10299.1"/>
    </source>
</evidence>
<dbReference type="Proteomes" id="UP000028999">
    <property type="component" value="Unassembled WGS sequence"/>
</dbReference>
<gene>
    <name evidence="2" type="primary">BnaC04g36780D</name>
    <name evidence="1" type="synonym">BnaC05g29800D</name>
    <name evidence="2" type="ORF">GSBRNA2T00012189001</name>
    <name evidence="1" type="ORF">GSBRNA2T00032147001</name>
</gene>
<protein>
    <submittedName>
        <fullName evidence="2">BnaC04g36780D protein</fullName>
    </submittedName>
    <submittedName>
        <fullName evidence="1">BnaC05g29800D protein</fullName>
    </submittedName>
</protein>
<reference evidence="2" key="2">
    <citation type="submission" date="2014-06" db="EMBL/GenBank/DDBJ databases">
        <authorList>
            <person name="Genoscope - CEA"/>
        </authorList>
    </citation>
    <scope>NUCLEOTIDE SEQUENCE</scope>
</reference>
<sequence length="18" mass="1834">MANQTAVATANPFLGSLQ</sequence>
<keyword evidence="3" id="KW-1185">Reference proteome</keyword>
<evidence type="ECO:0000313" key="3">
    <source>
        <dbReference type="Proteomes" id="UP000028999"/>
    </source>
</evidence>
<name>A0A078G6J3_BRANA</name>
<dbReference type="PaxDb" id="3708-A0A078G6J3"/>
<proteinExistence type="predicted"/>
<organism evidence="2 3">
    <name type="scientific">Brassica napus</name>
    <name type="common">Rape</name>
    <dbReference type="NCBI Taxonomy" id="3708"/>
    <lineage>
        <taxon>Eukaryota</taxon>
        <taxon>Viridiplantae</taxon>
        <taxon>Streptophyta</taxon>
        <taxon>Embryophyta</taxon>
        <taxon>Tracheophyta</taxon>
        <taxon>Spermatophyta</taxon>
        <taxon>Magnoliopsida</taxon>
        <taxon>eudicotyledons</taxon>
        <taxon>Gunneridae</taxon>
        <taxon>Pentapetalae</taxon>
        <taxon>rosids</taxon>
        <taxon>malvids</taxon>
        <taxon>Brassicales</taxon>
        <taxon>Brassicaceae</taxon>
        <taxon>Brassiceae</taxon>
        <taxon>Brassica</taxon>
    </lineage>
</organism>
<reference evidence="2 3" key="1">
    <citation type="journal article" date="2014" name="Science">
        <title>Plant genetics. Early allopolyploid evolution in the post-Neolithic Brassica napus oilseed genome.</title>
        <authorList>
            <person name="Chalhoub B."/>
            <person name="Denoeud F."/>
            <person name="Liu S."/>
            <person name="Parkin I.A."/>
            <person name="Tang H."/>
            <person name="Wang X."/>
            <person name="Chiquet J."/>
            <person name="Belcram H."/>
            <person name="Tong C."/>
            <person name="Samans B."/>
            <person name="Correa M."/>
            <person name="Da Silva C."/>
            <person name="Just J."/>
            <person name="Falentin C."/>
            <person name="Koh C.S."/>
            <person name="Le Clainche I."/>
            <person name="Bernard M."/>
            <person name="Bento P."/>
            <person name="Noel B."/>
            <person name="Labadie K."/>
            <person name="Alberti A."/>
            <person name="Charles M."/>
            <person name="Arnaud D."/>
            <person name="Guo H."/>
            <person name="Daviaud C."/>
            <person name="Alamery S."/>
            <person name="Jabbari K."/>
            <person name="Zhao M."/>
            <person name="Edger P.P."/>
            <person name="Chelaifa H."/>
            <person name="Tack D."/>
            <person name="Lassalle G."/>
            <person name="Mestiri I."/>
            <person name="Schnel N."/>
            <person name="Le Paslier M.C."/>
            <person name="Fan G."/>
            <person name="Renault V."/>
            <person name="Bayer P.E."/>
            <person name="Golicz A.A."/>
            <person name="Manoli S."/>
            <person name="Lee T.H."/>
            <person name="Thi V.H."/>
            <person name="Chalabi S."/>
            <person name="Hu Q."/>
            <person name="Fan C."/>
            <person name="Tollenaere R."/>
            <person name="Lu Y."/>
            <person name="Battail C."/>
            <person name="Shen J."/>
            <person name="Sidebottom C.H."/>
            <person name="Wang X."/>
            <person name="Canaguier A."/>
            <person name="Chauveau A."/>
            <person name="Berard A."/>
            <person name="Deniot G."/>
            <person name="Guan M."/>
            <person name="Liu Z."/>
            <person name="Sun F."/>
            <person name="Lim Y.P."/>
            <person name="Lyons E."/>
            <person name="Town C.D."/>
            <person name="Bancroft I."/>
            <person name="Wang X."/>
            <person name="Meng J."/>
            <person name="Ma J."/>
            <person name="Pires J.C."/>
            <person name="King G.J."/>
            <person name="Brunel D."/>
            <person name="Delourme R."/>
            <person name="Renard M."/>
            <person name="Aury J.M."/>
            <person name="Adams K.L."/>
            <person name="Batley J."/>
            <person name="Snowdon R.J."/>
            <person name="Tost J."/>
            <person name="Edwards D."/>
            <person name="Zhou Y."/>
            <person name="Hua W."/>
            <person name="Sharpe A.G."/>
            <person name="Paterson A.H."/>
            <person name="Guan C."/>
            <person name="Wincker P."/>
        </authorList>
    </citation>
    <scope>NUCLEOTIDE SEQUENCE [LARGE SCALE GENOMIC DNA]</scope>
    <source>
        <strain evidence="3">cv. Darmor-bzh</strain>
    </source>
</reference>
<dbReference type="EMBL" id="LK032105">
    <property type="protein sequence ID" value="CDY20278.1"/>
    <property type="molecule type" value="Genomic_DNA"/>
</dbReference>
<accession>A0A078G6J3</accession>
<dbReference type="EMBL" id="LK032002">
    <property type="protein sequence ID" value="CDY10299.1"/>
    <property type="molecule type" value="Genomic_DNA"/>
</dbReference>
<dbReference type="AlphaFoldDB" id="A0A078G6J3"/>